<sequence>MNSDFRTVATEKDLDDDKDANDAPSSDLSTLATLSVPYSGPTVHEEAIPGCPEHGKLDTIKSSKLHTTPLSDDVPKPRRTVTTTGTKPSVNRYIFYNGRTMLDTGIPVTRKLRAHLCPDSCDCFDCMRGYSARCFEAFSNNVVDTPLQADDRTIFQKARLMGNAYSRVFSDRACVKHAASPIAPLLPDNMLQLQPAAMQCLEAAISEQNQDNAPTGNISVDNVQDGIPLCPEPQCITPQELPPIVLPLQENNNISTAIYTNKERKENDDMDFSKAFDFQPYNIENVTNDQFPNQNMRDTGTLESEELACYPPPEYYYSMALPVPDPKIEDSIKGANMECGDEQIKDINFQINEAQNHGPMNDCFDSMLQISSWILHPPDEIKEHSEQIRSFQNHNSQSVHDYYGSCFPMYQCTSCGKGYYDEYSDKCFCLLLSQDLMIQALGDNSNVTNLKDGAEFDLWGLPGMG</sequence>
<feature type="region of interest" description="Disordered" evidence="1">
    <location>
        <begin position="1"/>
        <end position="34"/>
    </location>
</feature>
<dbReference type="Proteomes" id="UP000825935">
    <property type="component" value="Chromosome 14"/>
</dbReference>
<name>A0A8T2TB43_CERRI</name>
<dbReference type="EMBL" id="CM035419">
    <property type="protein sequence ID" value="KAH7415332.1"/>
    <property type="molecule type" value="Genomic_DNA"/>
</dbReference>
<protein>
    <submittedName>
        <fullName evidence="2">Uncharacterized protein</fullName>
    </submittedName>
</protein>
<organism evidence="2 3">
    <name type="scientific">Ceratopteris richardii</name>
    <name type="common">Triangle waterfern</name>
    <dbReference type="NCBI Taxonomy" id="49495"/>
    <lineage>
        <taxon>Eukaryota</taxon>
        <taxon>Viridiplantae</taxon>
        <taxon>Streptophyta</taxon>
        <taxon>Embryophyta</taxon>
        <taxon>Tracheophyta</taxon>
        <taxon>Polypodiopsida</taxon>
        <taxon>Polypodiidae</taxon>
        <taxon>Polypodiales</taxon>
        <taxon>Pteridineae</taxon>
        <taxon>Pteridaceae</taxon>
        <taxon>Parkerioideae</taxon>
        <taxon>Ceratopteris</taxon>
    </lineage>
</organism>
<reference evidence="2" key="1">
    <citation type="submission" date="2021-08" db="EMBL/GenBank/DDBJ databases">
        <title>WGS assembly of Ceratopteris richardii.</title>
        <authorList>
            <person name="Marchant D.B."/>
            <person name="Chen G."/>
            <person name="Jenkins J."/>
            <person name="Shu S."/>
            <person name="Leebens-Mack J."/>
            <person name="Grimwood J."/>
            <person name="Schmutz J."/>
            <person name="Soltis P."/>
            <person name="Soltis D."/>
            <person name="Chen Z.-H."/>
        </authorList>
    </citation>
    <scope>NUCLEOTIDE SEQUENCE</scope>
    <source>
        <strain evidence="2">Whitten #5841</strain>
        <tissue evidence="2">Leaf</tissue>
    </source>
</reference>
<dbReference type="AlphaFoldDB" id="A0A8T2TB43"/>
<evidence type="ECO:0000313" key="3">
    <source>
        <dbReference type="Proteomes" id="UP000825935"/>
    </source>
</evidence>
<proteinExistence type="predicted"/>
<gene>
    <name evidence="2" type="ORF">KP509_14G038300</name>
</gene>
<feature type="region of interest" description="Disordered" evidence="1">
    <location>
        <begin position="62"/>
        <end position="85"/>
    </location>
</feature>
<comment type="caution">
    <text evidence="2">The sequence shown here is derived from an EMBL/GenBank/DDBJ whole genome shotgun (WGS) entry which is preliminary data.</text>
</comment>
<keyword evidence="3" id="KW-1185">Reference proteome</keyword>
<accession>A0A8T2TB43</accession>
<evidence type="ECO:0000256" key="1">
    <source>
        <dbReference type="SAM" id="MobiDB-lite"/>
    </source>
</evidence>
<evidence type="ECO:0000313" key="2">
    <source>
        <dbReference type="EMBL" id="KAH7415332.1"/>
    </source>
</evidence>